<dbReference type="Proteomes" id="UP000286931">
    <property type="component" value="Unassembled WGS sequence"/>
</dbReference>
<feature type="transmembrane region" description="Helical" evidence="6">
    <location>
        <begin position="45"/>
        <end position="69"/>
    </location>
</feature>
<reference evidence="7 8" key="1">
    <citation type="submission" date="2018-12" db="EMBL/GenBank/DDBJ databases">
        <title>Draft genome sequence of Embleya hyalina NBRC 13850T.</title>
        <authorList>
            <person name="Komaki H."/>
            <person name="Hosoyama A."/>
            <person name="Kimura A."/>
            <person name="Ichikawa N."/>
            <person name="Tamura T."/>
        </authorList>
    </citation>
    <scope>NUCLEOTIDE SEQUENCE [LARGE SCALE GENOMIC DNA]</scope>
    <source>
        <strain evidence="7 8">NBRC 13850</strain>
    </source>
</reference>
<feature type="transmembrane region" description="Helical" evidence="6">
    <location>
        <begin position="296"/>
        <end position="318"/>
    </location>
</feature>
<evidence type="ECO:0000313" key="7">
    <source>
        <dbReference type="EMBL" id="GCE02454.1"/>
    </source>
</evidence>
<evidence type="ECO:0000256" key="5">
    <source>
        <dbReference type="ARBA" id="ARBA00023136"/>
    </source>
</evidence>
<keyword evidence="4 6" id="KW-1133">Transmembrane helix</keyword>
<accession>A0A401Z6H8</accession>
<dbReference type="PANTHER" id="PTHR23513">
    <property type="entry name" value="INTEGRAL MEMBRANE EFFLUX PROTEIN-RELATED"/>
    <property type="match status" value="1"/>
</dbReference>
<dbReference type="EMBL" id="BIFH01000065">
    <property type="protein sequence ID" value="GCE02454.1"/>
    <property type="molecule type" value="Genomic_DNA"/>
</dbReference>
<evidence type="ECO:0000256" key="6">
    <source>
        <dbReference type="SAM" id="Phobius"/>
    </source>
</evidence>
<proteinExistence type="predicted"/>
<dbReference type="GO" id="GO:0022857">
    <property type="term" value="F:transmembrane transporter activity"/>
    <property type="evidence" value="ECO:0007669"/>
    <property type="project" value="InterPro"/>
</dbReference>
<protein>
    <submittedName>
        <fullName evidence="7">MFS transporter</fullName>
    </submittedName>
</protein>
<dbReference type="PANTHER" id="PTHR23513:SF6">
    <property type="entry name" value="MAJOR FACILITATOR SUPERFAMILY ASSOCIATED DOMAIN-CONTAINING PROTEIN"/>
    <property type="match status" value="1"/>
</dbReference>
<feature type="transmembrane region" description="Helical" evidence="6">
    <location>
        <begin position="382"/>
        <end position="409"/>
    </location>
</feature>
<keyword evidence="8" id="KW-1185">Reference proteome</keyword>
<keyword evidence="5 6" id="KW-0472">Membrane</keyword>
<evidence type="ECO:0000256" key="1">
    <source>
        <dbReference type="ARBA" id="ARBA00004651"/>
    </source>
</evidence>
<dbReference type="AlphaFoldDB" id="A0A401Z6H8"/>
<dbReference type="RefSeq" id="WP_126643970.1">
    <property type="nucleotide sequence ID" value="NZ_BIFH01000065.1"/>
</dbReference>
<feature type="transmembrane region" description="Helical" evidence="6">
    <location>
        <begin position="12"/>
        <end position="39"/>
    </location>
</feature>
<evidence type="ECO:0000313" key="8">
    <source>
        <dbReference type="Proteomes" id="UP000286931"/>
    </source>
</evidence>
<dbReference type="Gene3D" id="1.20.1250.20">
    <property type="entry name" value="MFS general substrate transporter like domains"/>
    <property type="match status" value="1"/>
</dbReference>
<keyword evidence="3 6" id="KW-0812">Transmembrane</keyword>
<evidence type="ECO:0000256" key="2">
    <source>
        <dbReference type="ARBA" id="ARBA00022475"/>
    </source>
</evidence>
<gene>
    <name evidence="7" type="ORF">EHYA_10231</name>
</gene>
<dbReference type="Pfam" id="PF07690">
    <property type="entry name" value="MFS_1"/>
    <property type="match status" value="1"/>
</dbReference>
<comment type="subcellular location">
    <subcellularLocation>
        <location evidence="1">Cell membrane</location>
        <topology evidence="1">Multi-pass membrane protein</topology>
    </subcellularLocation>
</comment>
<feature type="transmembrane region" description="Helical" evidence="6">
    <location>
        <begin position="324"/>
        <end position="343"/>
    </location>
</feature>
<feature type="transmembrane region" description="Helical" evidence="6">
    <location>
        <begin position="232"/>
        <end position="253"/>
    </location>
</feature>
<feature type="transmembrane region" description="Helical" evidence="6">
    <location>
        <begin position="167"/>
        <end position="187"/>
    </location>
</feature>
<keyword evidence="2" id="KW-1003">Cell membrane</keyword>
<dbReference type="InterPro" id="IPR011701">
    <property type="entry name" value="MFS"/>
</dbReference>
<evidence type="ECO:0000256" key="3">
    <source>
        <dbReference type="ARBA" id="ARBA00022692"/>
    </source>
</evidence>
<organism evidence="7 8">
    <name type="scientific">Embleya hyalina</name>
    <dbReference type="NCBI Taxonomy" id="516124"/>
    <lineage>
        <taxon>Bacteria</taxon>
        <taxon>Bacillati</taxon>
        <taxon>Actinomycetota</taxon>
        <taxon>Actinomycetes</taxon>
        <taxon>Kitasatosporales</taxon>
        <taxon>Streptomycetaceae</taxon>
        <taxon>Embleya</taxon>
    </lineage>
</organism>
<name>A0A401Z6H8_9ACTN</name>
<comment type="caution">
    <text evidence="7">The sequence shown here is derived from an EMBL/GenBank/DDBJ whole genome shotgun (WGS) entry which is preliminary data.</text>
</comment>
<feature type="transmembrane region" description="Helical" evidence="6">
    <location>
        <begin position="355"/>
        <end position="376"/>
    </location>
</feature>
<dbReference type="CDD" id="cd06173">
    <property type="entry name" value="MFS_MefA_like"/>
    <property type="match status" value="1"/>
</dbReference>
<dbReference type="InterPro" id="IPR036259">
    <property type="entry name" value="MFS_trans_sf"/>
</dbReference>
<feature type="transmembrane region" description="Helical" evidence="6">
    <location>
        <begin position="265"/>
        <end position="284"/>
    </location>
</feature>
<dbReference type="GO" id="GO:0005886">
    <property type="term" value="C:plasma membrane"/>
    <property type="evidence" value="ECO:0007669"/>
    <property type="project" value="UniProtKB-SubCell"/>
</dbReference>
<sequence>MLAVLRNRTYRRLFTAQIVALVGTGLATVALSLLAYDIAGADASVVLGTALAIKMVAYVAISPAAGALAHRVSRRGLLAAMDLVRAFVALALPFVTQVWQIYVLILLLQGASAIFTPTFQAGIPELLPEEGEYTAALSMSRLAYDLESLFSPALAALLLQLVSYHWLFAGTTVGFVASAALVVSVVLPRPAPAPAPSPSAPVERERVEGVRGRYARAGLGFRLFRETPGLRALLALDLAVAAASAIVFVNTVVLVREHFGRSAGAVSLALGAYGGGSMVAALLLPRLLRRFADRGVMSAAACALPVVLAAVAGITAAAPNTLSWVLLLVAWAAIGAACSLVLTPAGRVIRRSAGAVDLPAAFAAQFSLSHGCWLVTYPLAGWLAAGAGLPVTAVVLGGIALAGVAGAAACRPRRGHAELVHVHRDLPADHPHLADAVPSAGGWRHRHAYVIDRHHHRPDALSERA</sequence>
<dbReference type="SUPFAM" id="SSF103473">
    <property type="entry name" value="MFS general substrate transporter"/>
    <property type="match status" value="1"/>
</dbReference>
<evidence type="ECO:0000256" key="4">
    <source>
        <dbReference type="ARBA" id="ARBA00022989"/>
    </source>
</evidence>
<dbReference type="OrthoDB" id="4368225at2"/>